<name>A0A4P9Z7T6_9ASCO</name>
<accession>A0A4P9Z7T6</accession>
<dbReference type="AlphaFoldDB" id="A0A4P9Z7T6"/>
<feature type="region of interest" description="Disordered" evidence="1">
    <location>
        <begin position="156"/>
        <end position="175"/>
    </location>
</feature>
<organism evidence="2 3">
    <name type="scientific">Metschnikowia bicuspidata</name>
    <dbReference type="NCBI Taxonomy" id="27322"/>
    <lineage>
        <taxon>Eukaryota</taxon>
        <taxon>Fungi</taxon>
        <taxon>Dikarya</taxon>
        <taxon>Ascomycota</taxon>
        <taxon>Saccharomycotina</taxon>
        <taxon>Pichiomycetes</taxon>
        <taxon>Metschnikowiaceae</taxon>
        <taxon>Metschnikowia</taxon>
    </lineage>
</organism>
<evidence type="ECO:0000313" key="3">
    <source>
        <dbReference type="Proteomes" id="UP000268321"/>
    </source>
</evidence>
<reference evidence="3" key="1">
    <citation type="journal article" date="2018" name="Nat. Microbiol.">
        <title>Leveraging single-cell genomics to expand the fungal tree of life.</title>
        <authorList>
            <person name="Ahrendt S.R."/>
            <person name="Quandt C.A."/>
            <person name="Ciobanu D."/>
            <person name="Clum A."/>
            <person name="Salamov A."/>
            <person name="Andreopoulos B."/>
            <person name="Cheng J.F."/>
            <person name="Woyke T."/>
            <person name="Pelin A."/>
            <person name="Henrissat B."/>
            <person name="Reynolds N.K."/>
            <person name="Benny G.L."/>
            <person name="Smith M.E."/>
            <person name="James T.Y."/>
            <person name="Grigoriev I.V."/>
        </authorList>
    </citation>
    <scope>NUCLEOTIDE SEQUENCE [LARGE SCALE GENOMIC DNA]</scope>
    <source>
        <strain evidence="3">Baker2002</strain>
    </source>
</reference>
<gene>
    <name evidence="2" type="ORF">METBISCDRAFT_28813</name>
</gene>
<dbReference type="Proteomes" id="UP000268321">
    <property type="component" value="Unassembled WGS sequence"/>
</dbReference>
<protein>
    <submittedName>
        <fullName evidence="2">Uncharacterized protein</fullName>
    </submittedName>
</protein>
<evidence type="ECO:0000313" key="2">
    <source>
        <dbReference type="EMBL" id="RKP28754.1"/>
    </source>
</evidence>
<feature type="non-terminal residue" evidence="2">
    <location>
        <position position="226"/>
    </location>
</feature>
<proteinExistence type="predicted"/>
<dbReference type="EMBL" id="ML004613">
    <property type="protein sequence ID" value="RKP28754.1"/>
    <property type="molecule type" value="Genomic_DNA"/>
</dbReference>
<sequence length="226" mass="24252">MSSENESPDVKSHEPVSYDALSHEVLSPALKSAAFESPNLARADNIRDSFTSNISYNPSEVGKAVPVTVISRDPKQTYVVLELLEKPVAFDSESVFSGLVQLGRLDTITSGIIATPPDMTMSTAVHSVISPRLRRRLVSGVPAMDVLPTNDATLSARSPVCSPIRSPETATSKRTTKRVSLLLTDDLEKLMECANLLKKDSGAATEVVLGAVPTVLPPMPPRNSQE</sequence>
<evidence type="ECO:0000256" key="1">
    <source>
        <dbReference type="SAM" id="MobiDB-lite"/>
    </source>
</evidence>
<keyword evidence="3" id="KW-1185">Reference proteome</keyword>